<sequence length="2468" mass="267870">MKGDPVQLGDSFWRDSTCAEKCTCTSQGLQCVRQPCSFAQVCRPSSFHHSCQNVPRHSCTISGDPHYRTFDGTLFHFQGTCTYILSEQCRRNLPYYRVEGKNEHRGSTRVSWTRLVKVYVHNETIELVKGRRGEAKVNGNFAATPISLNNGSIQIYESGFSVTISTNFGLVVSYDTNHYVRISLPSTYQNATCGLCGNFNSRGADDFQTPQGEVVSSDVTFANSWKVSGDDDPGCEARCSGLACAGCTDNEAALFGDTGHCGILESPSGPFAACRMRVNPQPFVESCVYDLCVAGGHQPVLCQALNVYATQCQENGVQLPNWRSPGLCEIQCPANSHFESQGSGCPATCVNLNSTQTCPLPAQESCVCNAGYVLSGGVCVPLSECGCSFEGRYYRSGATVIPDEDCGRRCSCSHGSMTCRSHSCGPLESCRVEDGERGCRPNSYGTCWLKGSGSYHMFDGLTYHYPGACRLTLARVMGFSDHPHFLVTAEKVPRGQHDFARLLKFEALGTQVTIDMADNSVVDGQLIRLPFRSASNQIQVYHSSIHSIILQTAFGVSVQTVSPDFVRITAPGIYNGSLGGLCGNFNGDSNDDFRTPNGMLVNSSLAFGDSWREGPINAQCVNPSPTSNYNSSRCDIIASPDSPFTQCWAVVDPQRHVNICREAIRFSGHSASALCEQLQGYALMCQQKGVTLEHWRNVTGCEQTCPLNSHYELCGSTCPFACPSLSAPFSCGTLCQEGCQCDDGFVLSGNQCVLPTSCGCYHEGHYRQAGEQFWDGDECQSFCSCNGTTGAVHCAPSSCGPQESCRVVRGEFGCHPNPHGTCSASGDPHYLTFDQKAYDFQGTCRYVLATLCNDTSGLPNFSVEAKNEPWFGLPVSVTAEVFVNVSDYQFRMTRGRRANVPVVLSRNVSIFASGHQTFIEADFGLRVMYDGSSVVSISVPSHYRGLTCGLCGNFNGNQSDDFTTPSGAIVTAADEFGAAWKVANDDTCSDGCGSSCPRCTNEQPARAQCEVIKAVTGPFRLCHQHVDPTPYFNDCVFDTCLLGNERQEPLCRTIEAYISACHSANVEIFPWRDNTTCRLDCPANSHYELCGTDCGHTCASSIDATCERVCSEGCFCDEGFLRSGTTCVPVESCGCTYEGFYYNVILTDKYTCAEKCTCTSQGLQCVRQPCSFAQVCRPSSFHHSCQNVPRHSCTISGDPHYRTFDGARFSFQGTCTYILSEQCRQDLPYFRVEGKNEHIGSTRVSWTGLVKVYVHNETIELVRGRRGEAKVNGNFAATPISLNNGSIQIYESGFSVTISTNFGLVVSYHTNYYVRISLPSTYQNATCGLCGNFNSRGADDFQTPQGEVVSSDVTFANSWKVSGDDDPGCDAQCSGLACAGCTDNETALFGDTGHCGILQSPSGPFAVCHMQLNPQPFVESCVFDLCVAGGHQPVLCQALNVYATQCQENGVQLPNWRSPGLCEIQCPANSHFESQGSGCPATCVNPNSTQTCPLPAQESCVCNAGYVLSGGVCVPLSECGCSFEGRYYRSGATVIPDEDCGRRCSCSHGSMTCRSHSCGPLESCRVEDGERGCRPNSYGTCWLKGSGSYHMFDGLTYHYPGACRLTLARVMGFSDHPHFLVTAEKVPRGQHDFARLLKFEALGTQVTINMADNSVVQVDGQLIRLPFRSASNQIQVYHSSIHSIILQTAFGVSVQTVSPDFVRITAPGIYNGSLGGLCGNFNGDSNDDFRTPNGMLVNSSLAFGDSWREGPINAQCVNPSPTSNYNSSRCDIIASPDSPFTQCWAVVDPQRHVNICREAIRFSGHSASALCEQLQGYALMCQQKGVTLEHWRNVTGCEQTCPLNSHYELCGSTCPFACPSLSAPFSCGTLCQEGCQCDDGFVLSGNQCVPPTSCGCYHEGHYRQAGEQFWDGDECQSFCSCNGTTGAVHCAPSSCGPQESCRVVRGEFGCHPNPHGTCSASGDPHYLTFDQKAYDFQGTCRYVLATLCNDTSGLPNFSVEAKNEPWFGLPVSVTAEVELLSKGLRADRVHLLNGKLYFHLLSNSLTCGLCGNFNGNQSDDFTTPSGAIVTAADEFGAAWKVANDDTCSDGCGSSCPRCTNEQPARAQCEVIKAVTGPFRLCHQHVDPTPYFNDCVFDTCLLGNERQEPLCRTIEAYISACHSANVEIFPWRDNTTCRLDCPANSHYELCGTDCGHTCASSIDATCERVCSEGCFCDEGFLRSGTTCVPVESCGCTYKGFYYNVGESFWKDGCSEECTCHSPNDLRCSSASCTPTRQCRIRNGQLGCFDSMSTCTVWGDPHYISFDGALAHFQGTCSYIITESMNHSINETQFRVVATNNHRGNNRVSFVSAVDVYLSKQTESMHIRLGPNRRVMVNGSEVTLPVTGNLAQLVKQGSHFVVDATHLIVQFDGRSTLLVRISQHCQNRVTGMCGNFNNDPADDKVLPNGTLAQNDNEFGHGWKSPTSQPG</sequence>
<dbReference type="Proteomes" id="UP000472264">
    <property type="component" value="Chromosome 19"/>
</dbReference>
<dbReference type="Pfam" id="PF00094">
    <property type="entry name" value="VWD"/>
    <property type="match status" value="8"/>
</dbReference>
<dbReference type="SMART" id="SM00216">
    <property type="entry name" value="VWD"/>
    <property type="match status" value="7"/>
</dbReference>
<feature type="domain" description="VWFD" evidence="5">
    <location>
        <begin position="1191"/>
        <end position="1370"/>
    </location>
</feature>
<evidence type="ECO:0000313" key="7">
    <source>
        <dbReference type="Proteomes" id="UP000472264"/>
    </source>
</evidence>
<evidence type="ECO:0000256" key="3">
    <source>
        <dbReference type="ARBA" id="ARBA00023180"/>
    </source>
</evidence>
<dbReference type="SMART" id="SM00215">
    <property type="entry name" value="VWC_out"/>
    <property type="match status" value="5"/>
</dbReference>
<dbReference type="SUPFAM" id="SSF57567">
    <property type="entry name" value="Serine protease inhibitors"/>
    <property type="match status" value="6"/>
</dbReference>
<dbReference type="PROSITE" id="PS51233">
    <property type="entry name" value="VWFD"/>
    <property type="match status" value="7"/>
</dbReference>
<dbReference type="PANTHER" id="PTHR11339:SF373">
    <property type="entry name" value="VWFD DOMAIN-CONTAINING PROTEIN"/>
    <property type="match status" value="1"/>
</dbReference>
<feature type="domain" description="VWFD" evidence="5">
    <location>
        <begin position="1579"/>
        <end position="1757"/>
    </location>
</feature>
<dbReference type="InterPro" id="IPR050780">
    <property type="entry name" value="Mucin_vWF_Thrombospondin_sf"/>
</dbReference>
<proteinExistence type="predicted"/>
<dbReference type="PANTHER" id="PTHR11339">
    <property type="entry name" value="EXTRACELLULAR MATRIX GLYCOPROTEIN RELATED"/>
    <property type="match status" value="1"/>
</dbReference>
<dbReference type="OMA" id="VVIYPWR"/>
<dbReference type="InterPro" id="IPR014853">
    <property type="entry name" value="VWF/SSPO/ZAN-like_Cys-rich_dom"/>
</dbReference>
<dbReference type="InParanoid" id="A0A665WKG4"/>
<evidence type="ECO:0000313" key="6">
    <source>
        <dbReference type="Ensembl" id="ENSENLP00000044574.1"/>
    </source>
</evidence>
<evidence type="ECO:0000259" key="5">
    <source>
        <dbReference type="PROSITE" id="PS51233"/>
    </source>
</evidence>
<reference evidence="6" key="3">
    <citation type="submission" date="2025-09" db="UniProtKB">
        <authorList>
            <consortium name="Ensembl"/>
        </authorList>
    </citation>
    <scope>IDENTIFICATION</scope>
</reference>
<keyword evidence="3" id="KW-0325">Glycoprotein</keyword>
<feature type="domain" description="VWFD" evidence="5">
    <location>
        <begin position="1892"/>
        <end position="2088"/>
    </location>
</feature>
<accession>A0A665WKG4</accession>
<dbReference type="GO" id="GO:0005615">
    <property type="term" value="C:extracellular space"/>
    <property type="evidence" value="ECO:0007669"/>
    <property type="project" value="TreeGrafter"/>
</dbReference>
<reference evidence="6" key="2">
    <citation type="submission" date="2025-08" db="UniProtKB">
        <authorList>
            <consortium name="Ensembl"/>
        </authorList>
    </citation>
    <scope>IDENTIFICATION</scope>
</reference>
<keyword evidence="7" id="KW-1185">Reference proteome</keyword>
<dbReference type="InterPro" id="IPR001846">
    <property type="entry name" value="VWF_type-D"/>
</dbReference>
<dbReference type="Pfam" id="PF01826">
    <property type="entry name" value="TIL"/>
    <property type="match status" value="6"/>
</dbReference>
<dbReference type="Pfam" id="PF08742">
    <property type="entry name" value="C8"/>
    <property type="match status" value="6"/>
</dbReference>
<dbReference type="InterPro" id="IPR002919">
    <property type="entry name" value="TIL_dom"/>
</dbReference>
<dbReference type="Pfam" id="PF12714">
    <property type="entry name" value="TILa"/>
    <property type="match status" value="3"/>
</dbReference>
<dbReference type="CDD" id="cd19941">
    <property type="entry name" value="TIL"/>
    <property type="match status" value="6"/>
</dbReference>
<keyword evidence="1" id="KW-0677">Repeat</keyword>
<dbReference type="InterPro" id="IPR036084">
    <property type="entry name" value="Ser_inhib-like_sf"/>
</dbReference>
<keyword evidence="2" id="KW-1015">Disulfide bond</keyword>
<feature type="domain" description="VWFD" evidence="5">
    <location>
        <begin position="445"/>
        <end position="621"/>
    </location>
</feature>
<reference evidence="6" key="1">
    <citation type="submission" date="2021-04" db="EMBL/GenBank/DDBJ databases">
        <authorList>
            <consortium name="Wellcome Sanger Institute Data Sharing"/>
        </authorList>
    </citation>
    <scope>NUCLEOTIDE SEQUENCE [LARGE SCALE GENOMIC DNA]</scope>
</reference>
<name>A0A665WKG4_ECHNA</name>
<dbReference type="InterPro" id="IPR001007">
    <property type="entry name" value="VWF_dom"/>
</dbReference>
<dbReference type="InterPro" id="IPR025615">
    <property type="entry name" value="TILa_dom"/>
</dbReference>
<dbReference type="SMART" id="SM00832">
    <property type="entry name" value="C8"/>
    <property type="match status" value="6"/>
</dbReference>
<dbReference type="SUPFAM" id="SSF57603">
    <property type="entry name" value="FnI-like domain"/>
    <property type="match status" value="1"/>
</dbReference>
<dbReference type="Ensembl" id="ENSENLT00000045686.1">
    <property type="protein sequence ID" value="ENSENLP00000044574.1"/>
    <property type="gene ID" value="ENSENLG00000018978.1"/>
</dbReference>
<evidence type="ECO:0000256" key="2">
    <source>
        <dbReference type="ARBA" id="ARBA00023157"/>
    </source>
</evidence>
<feature type="domain" description="VWFD" evidence="5">
    <location>
        <begin position="2291"/>
        <end position="2468"/>
    </location>
</feature>
<feature type="region of interest" description="Disordered" evidence="4">
    <location>
        <begin position="2445"/>
        <end position="2468"/>
    </location>
</feature>
<dbReference type="GO" id="GO:0031012">
    <property type="term" value="C:extracellular matrix"/>
    <property type="evidence" value="ECO:0007669"/>
    <property type="project" value="TreeGrafter"/>
</dbReference>
<protein>
    <submittedName>
        <fullName evidence="6">Si:ch211-39f2.3</fullName>
    </submittedName>
</protein>
<evidence type="ECO:0000256" key="1">
    <source>
        <dbReference type="ARBA" id="ARBA00022737"/>
    </source>
</evidence>
<organism evidence="6 7">
    <name type="scientific">Echeneis naucrates</name>
    <name type="common">Live sharksucker</name>
    <dbReference type="NCBI Taxonomy" id="173247"/>
    <lineage>
        <taxon>Eukaryota</taxon>
        <taxon>Metazoa</taxon>
        <taxon>Chordata</taxon>
        <taxon>Craniata</taxon>
        <taxon>Vertebrata</taxon>
        <taxon>Euteleostomi</taxon>
        <taxon>Actinopterygii</taxon>
        <taxon>Neopterygii</taxon>
        <taxon>Teleostei</taxon>
        <taxon>Neoteleostei</taxon>
        <taxon>Acanthomorphata</taxon>
        <taxon>Carangaria</taxon>
        <taxon>Carangiformes</taxon>
        <taxon>Echeneidae</taxon>
        <taxon>Echeneis</taxon>
    </lineage>
</organism>
<feature type="domain" description="VWFD" evidence="5">
    <location>
        <begin position="57"/>
        <end position="236"/>
    </location>
</feature>
<feature type="domain" description="VWFD" evidence="5">
    <location>
        <begin position="820"/>
        <end position="989"/>
    </location>
</feature>
<dbReference type="Gene3D" id="2.10.25.10">
    <property type="entry name" value="Laminin"/>
    <property type="match status" value="6"/>
</dbReference>
<dbReference type="FunFam" id="2.10.25.10:FF:000055">
    <property type="entry name" value="alpha-tectorin isoform X1"/>
    <property type="match status" value="6"/>
</dbReference>
<evidence type="ECO:0000256" key="4">
    <source>
        <dbReference type="SAM" id="MobiDB-lite"/>
    </source>
</evidence>